<dbReference type="AlphaFoldDB" id="R7SFC9"/>
<dbReference type="EMBL" id="JH711592">
    <property type="protein sequence ID" value="EIW74452.1"/>
    <property type="molecule type" value="Genomic_DNA"/>
</dbReference>
<feature type="compositionally biased region" description="Low complexity" evidence="1">
    <location>
        <begin position="15"/>
        <end position="26"/>
    </location>
</feature>
<dbReference type="RefSeq" id="XP_007775464.1">
    <property type="nucleotide sequence ID" value="XM_007777274.1"/>
</dbReference>
<accession>R7SFC9</accession>
<evidence type="ECO:0000313" key="3">
    <source>
        <dbReference type="Proteomes" id="UP000053558"/>
    </source>
</evidence>
<feature type="non-terminal residue" evidence="2">
    <location>
        <position position="412"/>
    </location>
</feature>
<dbReference type="GeneID" id="19204240"/>
<feature type="region of interest" description="Disordered" evidence="1">
    <location>
        <begin position="371"/>
        <end position="393"/>
    </location>
</feature>
<dbReference type="KEGG" id="cput:CONPUDRAFT_160153"/>
<name>R7SFC9_CONPW</name>
<feature type="region of interest" description="Disordered" evidence="1">
    <location>
        <begin position="55"/>
        <end position="91"/>
    </location>
</feature>
<feature type="compositionally biased region" description="Basic and acidic residues" evidence="1">
    <location>
        <begin position="58"/>
        <end position="73"/>
    </location>
</feature>
<keyword evidence="3" id="KW-1185">Reference proteome</keyword>
<protein>
    <submittedName>
        <fullName evidence="2">Uncharacterized protein</fullName>
    </submittedName>
</protein>
<feature type="region of interest" description="Disordered" evidence="1">
    <location>
        <begin position="15"/>
        <end position="40"/>
    </location>
</feature>
<proteinExistence type="predicted"/>
<dbReference type="OMA" id="CEGICHS"/>
<reference evidence="3" key="1">
    <citation type="journal article" date="2012" name="Science">
        <title>The Paleozoic origin of enzymatic lignin decomposition reconstructed from 31 fungal genomes.</title>
        <authorList>
            <person name="Floudas D."/>
            <person name="Binder M."/>
            <person name="Riley R."/>
            <person name="Barry K."/>
            <person name="Blanchette R.A."/>
            <person name="Henrissat B."/>
            <person name="Martinez A.T."/>
            <person name="Otillar R."/>
            <person name="Spatafora J.W."/>
            <person name="Yadav J.S."/>
            <person name="Aerts A."/>
            <person name="Benoit I."/>
            <person name="Boyd A."/>
            <person name="Carlson A."/>
            <person name="Copeland A."/>
            <person name="Coutinho P.M."/>
            <person name="de Vries R.P."/>
            <person name="Ferreira P."/>
            <person name="Findley K."/>
            <person name="Foster B."/>
            <person name="Gaskell J."/>
            <person name="Glotzer D."/>
            <person name="Gorecki P."/>
            <person name="Heitman J."/>
            <person name="Hesse C."/>
            <person name="Hori C."/>
            <person name="Igarashi K."/>
            <person name="Jurgens J.A."/>
            <person name="Kallen N."/>
            <person name="Kersten P."/>
            <person name="Kohler A."/>
            <person name="Kuees U."/>
            <person name="Kumar T.K.A."/>
            <person name="Kuo A."/>
            <person name="LaButti K."/>
            <person name="Larrondo L.F."/>
            <person name="Lindquist E."/>
            <person name="Ling A."/>
            <person name="Lombard V."/>
            <person name="Lucas S."/>
            <person name="Lundell T."/>
            <person name="Martin R."/>
            <person name="McLaughlin D.J."/>
            <person name="Morgenstern I."/>
            <person name="Morin E."/>
            <person name="Murat C."/>
            <person name="Nagy L.G."/>
            <person name="Nolan M."/>
            <person name="Ohm R.A."/>
            <person name="Patyshakuliyeva A."/>
            <person name="Rokas A."/>
            <person name="Ruiz-Duenas F.J."/>
            <person name="Sabat G."/>
            <person name="Salamov A."/>
            <person name="Samejima M."/>
            <person name="Schmutz J."/>
            <person name="Slot J.C."/>
            <person name="St John F."/>
            <person name="Stenlid J."/>
            <person name="Sun H."/>
            <person name="Sun S."/>
            <person name="Syed K."/>
            <person name="Tsang A."/>
            <person name="Wiebenga A."/>
            <person name="Young D."/>
            <person name="Pisabarro A."/>
            <person name="Eastwood D.C."/>
            <person name="Martin F."/>
            <person name="Cullen D."/>
            <person name="Grigoriev I.V."/>
            <person name="Hibbett D.S."/>
        </authorList>
    </citation>
    <scope>NUCLEOTIDE SEQUENCE [LARGE SCALE GENOMIC DNA]</scope>
    <source>
        <strain evidence="3">RWD-64-598 SS2</strain>
    </source>
</reference>
<evidence type="ECO:0000313" key="2">
    <source>
        <dbReference type="EMBL" id="EIW74452.1"/>
    </source>
</evidence>
<feature type="region of interest" description="Disordered" evidence="1">
    <location>
        <begin position="118"/>
        <end position="182"/>
    </location>
</feature>
<gene>
    <name evidence="2" type="ORF">CONPUDRAFT_160153</name>
</gene>
<feature type="compositionally biased region" description="Acidic residues" evidence="1">
    <location>
        <begin position="128"/>
        <end position="140"/>
    </location>
</feature>
<organism evidence="2 3">
    <name type="scientific">Coniophora puteana (strain RWD-64-598)</name>
    <name type="common">Brown rot fungus</name>
    <dbReference type="NCBI Taxonomy" id="741705"/>
    <lineage>
        <taxon>Eukaryota</taxon>
        <taxon>Fungi</taxon>
        <taxon>Dikarya</taxon>
        <taxon>Basidiomycota</taxon>
        <taxon>Agaricomycotina</taxon>
        <taxon>Agaricomycetes</taxon>
        <taxon>Agaricomycetidae</taxon>
        <taxon>Boletales</taxon>
        <taxon>Coniophorineae</taxon>
        <taxon>Coniophoraceae</taxon>
        <taxon>Coniophora</taxon>
    </lineage>
</organism>
<dbReference type="Proteomes" id="UP000053558">
    <property type="component" value="Unassembled WGS sequence"/>
</dbReference>
<sequence length="412" mass="46357">MPRAPVTASRLCSCRSHGCGRHSSGSKPQQPRTFRRHREADELLYAKEGARLTAAEATNEHVPHVDGSEHGDTFDADDYAYDNGFEAHDEGFSDEFQDDHAKEDGGEPLQHRGYEQNLLFGDNHNPTLDEDDDTPPSDDEFFTRLVRARTPPASPEGSEDEDEEAAQPEENQENEAHDPAQDKLDNAFKITLDELYDFSDVQDVLQPYNHDELPQAFDDHPAIRNVYIRAFVLVVCEGICHSAAQMMLEGTRNLLTQVALQHPEDEYPGLDRFACTFPTVLKRLGLSTDRFVIYLCICDVCWAVHHPSQLSDLETPACTVEDCPGTIYKEKRLSNGELKRTPVKIVPYVPLERAIQRLLLRPGKWDQLQHWRGPGDEAGPAPPTAGSGFHSFPDPLKPMTDVYDGWGWRAIQ</sequence>
<dbReference type="OrthoDB" id="2654528at2759"/>
<dbReference type="eggNOG" id="ENOG502T2YS">
    <property type="taxonomic scope" value="Eukaryota"/>
</dbReference>
<feature type="compositionally biased region" description="Acidic residues" evidence="1">
    <location>
        <begin position="157"/>
        <end position="173"/>
    </location>
</feature>
<evidence type="ECO:0000256" key="1">
    <source>
        <dbReference type="SAM" id="MobiDB-lite"/>
    </source>
</evidence>